<feature type="region of interest" description="Disordered" evidence="5">
    <location>
        <begin position="1"/>
        <end position="51"/>
    </location>
</feature>
<feature type="region of interest" description="Disordered" evidence="5">
    <location>
        <begin position="608"/>
        <end position="636"/>
    </location>
</feature>
<evidence type="ECO:0000256" key="5">
    <source>
        <dbReference type="SAM" id="MobiDB-lite"/>
    </source>
</evidence>
<feature type="compositionally biased region" description="Basic and acidic residues" evidence="5">
    <location>
        <begin position="37"/>
        <end position="51"/>
    </location>
</feature>
<dbReference type="Gene3D" id="1.25.40.10">
    <property type="entry name" value="Tetratricopeptide repeat domain"/>
    <property type="match status" value="1"/>
</dbReference>
<dbReference type="SUPFAM" id="SSF100934">
    <property type="entry name" value="Heat shock protein 70kD (HSP70), C-terminal subdomain"/>
    <property type="match status" value="1"/>
</dbReference>
<keyword evidence="1" id="KW-0547">Nucleotide-binding</keyword>
<dbReference type="InterPro" id="IPR018181">
    <property type="entry name" value="Heat_shock_70_CS"/>
</dbReference>
<feature type="compositionally biased region" description="Polar residues" evidence="5">
    <location>
        <begin position="1"/>
        <end position="11"/>
    </location>
</feature>
<dbReference type="Pfam" id="PF00012">
    <property type="entry name" value="HSP70"/>
    <property type="match status" value="1"/>
</dbReference>
<dbReference type="InterPro" id="IPR019734">
    <property type="entry name" value="TPR_rpt"/>
</dbReference>
<keyword evidence="2" id="KW-0067">ATP-binding</keyword>
<dbReference type="EMBL" id="KB008073">
    <property type="protein sequence ID" value="ELR14102.1"/>
    <property type="molecule type" value="Genomic_DNA"/>
</dbReference>
<dbReference type="Gene3D" id="1.20.1270.10">
    <property type="match status" value="1"/>
</dbReference>
<dbReference type="SMART" id="SM00028">
    <property type="entry name" value="TPR"/>
    <property type="match status" value="3"/>
</dbReference>
<dbReference type="InterPro" id="IPR029048">
    <property type="entry name" value="HSP70_C_sf"/>
</dbReference>
<organism evidence="6 7">
    <name type="scientific">Acanthamoeba castellanii (strain ATCC 30010 / Neff)</name>
    <dbReference type="NCBI Taxonomy" id="1257118"/>
    <lineage>
        <taxon>Eukaryota</taxon>
        <taxon>Amoebozoa</taxon>
        <taxon>Discosea</taxon>
        <taxon>Longamoebia</taxon>
        <taxon>Centramoebida</taxon>
        <taxon>Acanthamoebidae</taxon>
        <taxon>Acanthamoeba</taxon>
    </lineage>
</organism>
<sequence>MSEQEQAQQPMETEPATAAPDSPMVAEPTPSPSGEGEVAKEGEQAPAQEEPKQEVLVLGLDYGTQKCVLAVTRSAEMFPAIVQNNLANQVTPNVVSFRERRRLIGEEAAGAMARAPNAALHSVKRFLGQSLEEAQKELNMLPFEVEEKDGKVFFKVPFQDEEATFSPEEVASMMIKTFRSYIESNFAANATEITKGCVVAVPSSFNAQQRRAIADAATIAGLPVLQVIDEATAVALCYGLKRRDARREAILKARRATGAKDNTAAAAAEEEKTQEDAGDTVLFVDMGHSYLNVLVASYGRSKLTVLASLCDASAGAREFDYSLARHFAEEIQKKLDVDVLKNKRLVTRLVRSCEKTKQVLSTIDETFCEVENLADVDFRSKISRAKFEEISKEVTDKIGRAIGAVLEKAGKKATDLSAVEIVGGGSRIPLVQTVISNALEGRQLNRTLDSAGSVAIGSTLMAAILSPEIELEYTVENASSAPTAEEGGLAAEEVAKAQERQRQMEETEQRIVATENKRNEIEQFIYHMRDKTDDNSLASCFNGNEKQALLDHFASTHSWVDDNSGEVTNGNLELFEKKFEELKESVKTLAPGLHARLEQLREEQEQANKKAAEEAANYVPEKREKVPRTKKQKIQEAGKKRNQGNIVFKEFDYENAAKLYVEALGYLADLYDLSPEEQEEVNALKVPCLLNTALCYTKINRYPQAVENCNKALEIEKSNVKALFRRAQCHVQLSKLEDAKKDLDAALQIEPNNAAVKKELALVEKKIAAQKEKEKKMYSKMFS</sequence>
<dbReference type="Proteomes" id="UP000011083">
    <property type="component" value="Unassembled WGS sequence"/>
</dbReference>
<dbReference type="Gene3D" id="3.30.30.30">
    <property type="match status" value="1"/>
</dbReference>
<evidence type="ECO:0000256" key="4">
    <source>
        <dbReference type="SAM" id="Coils"/>
    </source>
</evidence>
<dbReference type="RefSeq" id="XP_004336115.1">
    <property type="nucleotide sequence ID" value="XM_004336067.1"/>
</dbReference>
<keyword evidence="7" id="KW-1185">Reference proteome</keyword>
<dbReference type="SUPFAM" id="SSF48452">
    <property type="entry name" value="TPR-like"/>
    <property type="match status" value="1"/>
</dbReference>
<dbReference type="PANTHER" id="PTHR45639">
    <property type="entry name" value="HSC70CB, ISOFORM G-RELATED"/>
    <property type="match status" value="1"/>
</dbReference>
<dbReference type="FunFam" id="3.90.640.10:FF:000004">
    <property type="entry name" value="Heat shock 70 kDa protein 4"/>
    <property type="match status" value="1"/>
</dbReference>
<keyword evidence="3" id="KW-0802">TPR repeat</keyword>
<evidence type="ECO:0000256" key="2">
    <source>
        <dbReference type="ARBA" id="ARBA00022840"/>
    </source>
</evidence>
<gene>
    <name evidence="6" type="ORF">ACA1_367360</name>
</gene>
<evidence type="ECO:0000256" key="1">
    <source>
        <dbReference type="ARBA" id="ARBA00022741"/>
    </source>
</evidence>
<dbReference type="Pfam" id="PF14559">
    <property type="entry name" value="TPR_19"/>
    <property type="match status" value="1"/>
</dbReference>
<dbReference type="AlphaFoldDB" id="L8GMB3"/>
<dbReference type="PANTHER" id="PTHR45639:SF28">
    <property type="entry name" value="HEAT SHOCK PROTEIN-LIKE PROTEIN"/>
    <property type="match status" value="1"/>
</dbReference>
<evidence type="ECO:0000256" key="3">
    <source>
        <dbReference type="PROSITE-ProRule" id="PRU00339"/>
    </source>
</evidence>
<reference evidence="6 7" key="1">
    <citation type="journal article" date="2013" name="Genome Biol.">
        <title>Genome of Acanthamoeba castellanii highlights extensive lateral gene transfer and early evolution of tyrosine kinase signaling.</title>
        <authorList>
            <person name="Clarke M."/>
            <person name="Lohan A.J."/>
            <person name="Liu B."/>
            <person name="Lagkouvardos I."/>
            <person name="Roy S."/>
            <person name="Zafar N."/>
            <person name="Bertelli C."/>
            <person name="Schilde C."/>
            <person name="Kianianmomeni A."/>
            <person name="Burglin T.R."/>
            <person name="Frech C."/>
            <person name="Turcotte B."/>
            <person name="Kopec K.O."/>
            <person name="Synnott J.M."/>
            <person name="Choo C."/>
            <person name="Paponov I."/>
            <person name="Finkler A."/>
            <person name="Soon Heng Tan C."/>
            <person name="Hutchins A.P."/>
            <person name="Weinmeier T."/>
            <person name="Rattei T."/>
            <person name="Chu J.S."/>
            <person name="Gimenez G."/>
            <person name="Irimia M."/>
            <person name="Rigden D.J."/>
            <person name="Fitzpatrick D.A."/>
            <person name="Lorenzo-Morales J."/>
            <person name="Bateman A."/>
            <person name="Chiu C.H."/>
            <person name="Tang P."/>
            <person name="Hegemann P."/>
            <person name="Fromm H."/>
            <person name="Raoult D."/>
            <person name="Greub G."/>
            <person name="Miranda-Saavedra D."/>
            <person name="Chen N."/>
            <person name="Nash P."/>
            <person name="Ginger M.L."/>
            <person name="Horn M."/>
            <person name="Schaap P."/>
            <person name="Caler L."/>
            <person name="Loftus B."/>
        </authorList>
    </citation>
    <scope>NUCLEOTIDE SEQUENCE [LARGE SCALE GENOMIC DNA]</scope>
    <source>
        <strain evidence="6 7">Neff</strain>
    </source>
</reference>
<feature type="coiled-coil region" evidence="4">
    <location>
        <begin position="490"/>
        <end position="524"/>
    </location>
</feature>
<dbReference type="FunFam" id="1.25.40.10:FF:000052">
    <property type="entry name" value="Aryl-hydrocarbon-interacting protein-like 1"/>
    <property type="match status" value="1"/>
</dbReference>
<dbReference type="PROSITE" id="PS50005">
    <property type="entry name" value="TPR"/>
    <property type="match status" value="2"/>
</dbReference>
<feature type="compositionally biased region" description="Basic and acidic residues" evidence="5">
    <location>
        <begin position="620"/>
        <end position="636"/>
    </location>
</feature>
<dbReference type="InterPro" id="IPR043129">
    <property type="entry name" value="ATPase_NBD"/>
</dbReference>
<dbReference type="OMA" id="KNAVNNC"/>
<keyword evidence="4" id="KW-0175">Coiled coil</keyword>
<feature type="repeat" description="TPR" evidence="3">
    <location>
        <begin position="720"/>
        <end position="753"/>
    </location>
</feature>
<dbReference type="VEuPathDB" id="AmoebaDB:ACA1_367360"/>
<dbReference type="Gene3D" id="3.30.420.40">
    <property type="match status" value="2"/>
</dbReference>
<evidence type="ECO:0000313" key="7">
    <source>
        <dbReference type="Proteomes" id="UP000011083"/>
    </source>
</evidence>
<dbReference type="SUPFAM" id="SSF53067">
    <property type="entry name" value="Actin-like ATPase domain"/>
    <property type="match status" value="2"/>
</dbReference>
<dbReference type="GeneID" id="14914652"/>
<dbReference type="GO" id="GO:0140662">
    <property type="term" value="F:ATP-dependent protein folding chaperone"/>
    <property type="evidence" value="ECO:0007669"/>
    <property type="project" value="InterPro"/>
</dbReference>
<dbReference type="OrthoDB" id="434160at2759"/>
<dbReference type="PRINTS" id="PR00301">
    <property type="entry name" value="HEATSHOCK70"/>
</dbReference>
<dbReference type="PROSITE" id="PS01036">
    <property type="entry name" value="HSP70_3"/>
    <property type="match status" value="1"/>
</dbReference>
<accession>L8GMB3</accession>
<dbReference type="Gene3D" id="3.90.640.10">
    <property type="entry name" value="Actin, Chain A, domain 4"/>
    <property type="match status" value="1"/>
</dbReference>
<evidence type="ECO:0000313" key="6">
    <source>
        <dbReference type="EMBL" id="ELR14102.1"/>
    </source>
</evidence>
<dbReference type="STRING" id="1257118.L8GMB3"/>
<proteinExistence type="predicted"/>
<protein>
    <submittedName>
        <fullName evidence="6">DnaK family superfamily protein</fullName>
    </submittedName>
</protein>
<feature type="repeat" description="TPR" evidence="3">
    <location>
        <begin position="686"/>
        <end position="719"/>
    </location>
</feature>
<name>L8GMB3_ACACF</name>
<dbReference type="KEGG" id="acan:ACA1_367360"/>
<dbReference type="InterPro" id="IPR013126">
    <property type="entry name" value="Hsp_70_fam"/>
</dbReference>
<dbReference type="InterPro" id="IPR011990">
    <property type="entry name" value="TPR-like_helical_dom_sf"/>
</dbReference>
<dbReference type="GO" id="GO:0005524">
    <property type="term" value="F:ATP binding"/>
    <property type="evidence" value="ECO:0007669"/>
    <property type="project" value="UniProtKB-KW"/>
</dbReference>